<dbReference type="EMBL" id="AJFE02070639">
    <property type="status" value="NOT_ANNOTATED_CDS"/>
    <property type="molecule type" value="Genomic_DNA"/>
</dbReference>
<evidence type="ECO:0000256" key="3">
    <source>
        <dbReference type="SAM" id="Coils"/>
    </source>
</evidence>
<reference evidence="8" key="2">
    <citation type="submission" date="2025-08" db="UniProtKB">
        <authorList>
            <consortium name="Ensembl"/>
        </authorList>
    </citation>
    <scope>IDENTIFICATION</scope>
</reference>
<proteinExistence type="predicted"/>
<dbReference type="InterPro" id="IPR002110">
    <property type="entry name" value="Ankyrin_rpt"/>
</dbReference>
<dbReference type="EMBL" id="AJFE02070641">
    <property type="status" value="NOT_ANNOTATED_CDS"/>
    <property type="molecule type" value="Genomic_DNA"/>
</dbReference>
<dbReference type="InterPro" id="IPR036770">
    <property type="entry name" value="Ankyrin_rpt-contain_sf"/>
</dbReference>
<feature type="compositionally biased region" description="Polar residues" evidence="4">
    <location>
        <begin position="1058"/>
        <end position="1068"/>
    </location>
</feature>
<dbReference type="GeneTree" id="ENSGT00940000163510"/>
<dbReference type="Gene3D" id="1.25.40.20">
    <property type="entry name" value="Ankyrin repeat-containing domain"/>
    <property type="match status" value="2"/>
</dbReference>
<dbReference type="InterPro" id="IPR019497">
    <property type="entry name" value="Sorting_nexin_WASP-bd-dom"/>
</dbReference>
<dbReference type="EMBL" id="AJFE02070645">
    <property type="status" value="NOT_ANNOTATED_CDS"/>
    <property type="molecule type" value="Genomic_DNA"/>
</dbReference>
<feature type="domain" description="Sorting nexin protein WASP-binding" evidence="5">
    <location>
        <begin position="1237"/>
        <end position="1289"/>
    </location>
</feature>
<keyword evidence="1 3" id="KW-0175">Coiled coil</keyword>
<dbReference type="SMART" id="SM00248">
    <property type="entry name" value="ANK"/>
    <property type="match status" value="5"/>
</dbReference>
<dbReference type="InterPro" id="IPR039497">
    <property type="entry name" value="CC144C-like_CC_dom"/>
</dbReference>
<dbReference type="EMBL" id="AJFE02070643">
    <property type="status" value="NOT_ANNOTATED_CDS"/>
    <property type="molecule type" value="Genomic_DNA"/>
</dbReference>
<feature type="compositionally biased region" description="Basic and acidic residues" evidence="4">
    <location>
        <begin position="565"/>
        <end position="574"/>
    </location>
</feature>
<name>A0A2R9AVD6_PANPA</name>
<evidence type="ECO:0000259" key="7">
    <source>
        <dbReference type="Pfam" id="PF14915"/>
    </source>
</evidence>
<feature type="region of interest" description="Disordered" evidence="4">
    <location>
        <begin position="1029"/>
        <end position="1068"/>
    </location>
</feature>
<dbReference type="Pfam" id="PF14915">
    <property type="entry name" value="CCDC144C"/>
    <property type="match status" value="1"/>
</dbReference>
<dbReference type="Pfam" id="PF12796">
    <property type="entry name" value="Ank_2"/>
    <property type="match status" value="2"/>
</dbReference>
<dbReference type="STRING" id="9597.ENSPPAP00000021153"/>
<dbReference type="InterPro" id="IPR050657">
    <property type="entry name" value="Ankyrin_repeat_domain"/>
</dbReference>
<feature type="coiled-coil region" evidence="3">
    <location>
        <begin position="809"/>
        <end position="925"/>
    </location>
</feature>
<dbReference type="Pfam" id="PF10456">
    <property type="entry name" value="BAR_3_WASP_bdg"/>
    <property type="match status" value="1"/>
</dbReference>
<feature type="domain" description="CCDC144C-like coiled-coil" evidence="7">
    <location>
        <begin position="338"/>
        <end position="701"/>
    </location>
</feature>
<dbReference type="Pfam" id="PF12001">
    <property type="entry name" value="DUF3496"/>
    <property type="match status" value="1"/>
</dbReference>
<dbReference type="EMBL" id="AJFE02070644">
    <property type="status" value="NOT_ANNOTATED_CDS"/>
    <property type="molecule type" value="Genomic_DNA"/>
</dbReference>
<evidence type="ECO:0000259" key="5">
    <source>
        <dbReference type="Pfam" id="PF10456"/>
    </source>
</evidence>
<dbReference type="EMBL" id="AJFE02070646">
    <property type="status" value="NOT_ANNOTATED_CDS"/>
    <property type="molecule type" value="Genomic_DNA"/>
</dbReference>
<feature type="region of interest" description="Disordered" evidence="4">
    <location>
        <begin position="565"/>
        <end position="584"/>
    </location>
</feature>
<reference evidence="8 9" key="1">
    <citation type="journal article" date="2012" name="Nature">
        <title>The bonobo genome compared with the chimpanzee and human genomes.</title>
        <authorList>
            <person name="Prufer K."/>
            <person name="Munch K."/>
            <person name="Hellmann I."/>
            <person name="Akagi K."/>
            <person name="Miller J.R."/>
            <person name="Walenz B."/>
            <person name="Koren S."/>
            <person name="Sutton G."/>
            <person name="Kodira C."/>
            <person name="Winer R."/>
            <person name="Knight J.R."/>
            <person name="Mullikin J.C."/>
            <person name="Meader S.J."/>
            <person name="Ponting C.P."/>
            <person name="Lunter G."/>
            <person name="Higashino S."/>
            <person name="Hobolth A."/>
            <person name="Dutheil J."/>
            <person name="Karakoc E."/>
            <person name="Alkan C."/>
            <person name="Sajjadian S."/>
            <person name="Catacchio C.R."/>
            <person name="Ventura M."/>
            <person name="Marques-Bonet T."/>
            <person name="Eichler E.E."/>
            <person name="Andre C."/>
            <person name="Atencia R."/>
            <person name="Mugisha L."/>
            <person name="Junhold J."/>
            <person name="Patterson N."/>
            <person name="Siebauer M."/>
            <person name="Good J.M."/>
            <person name="Fischer A."/>
            <person name="Ptak S.E."/>
            <person name="Lachmann M."/>
            <person name="Symer D.E."/>
            <person name="Mailund T."/>
            <person name="Schierup M.H."/>
            <person name="Andres A.M."/>
            <person name="Kelso J."/>
            <person name="Paabo S."/>
        </authorList>
    </citation>
    <scope>NUCLEOTIDE SEQUENCE [LARGE SCALE GENOMIC DNA]</scope>
</reference>
<dbReference type="PANTHER" id="PTHR24147">
    <property type="entry name" value="ANKYRIN REPEAT DOMAIN 36-RELATED"/>
    <property type="match status" value="1"/>
</dbReference>
<feature type="coiled-coil region" evidence="3">
    <location>
        <begin position="427"/>
        <end position="482"/>
    </location>
</feature>
<dbReference type="PANTHER" id="PTHR24147:SF64">
    <property type="entry name" value="ANKYRIN REPEAT DOMAIN-CONTAINING PROTEIN 19-RELATED"/>
    <property type="match status" value="1"/>
</dbReference>
<dbReference type="Bgee" id="ENSPPAG00000033776">
    <property type="expression patterns" value="Expressed in testis and 6 other cell types or tissues"/>
</dbReference>
<feature type="region of interest" description="Disordered" evidence="4">
    <location>
        <begin position="346"/>
        <end position="369"/>
    </location>
</feature>
<evidence type="ECO:0000313" key="9">
    <source>
        <dbReference type="Proteomes" id="UP000240080"/>
    </source>
</evidence>
<accession>A0A2R9AVD6</accession>
<dbReference type="InterPro" id="IPR021885">
    <property type="entry name" value="DUF3496"/>
</dbReference>
<dbReference type="SUPFAM" id="SSF48403">
    <property type="entry name" value="Ankyrin repeat"/>
    <property type="match status" value="1"/>
</dbReference>
<organism evidence="8 9">
    <name type="scientific">Pan paniscus</name>
    <name type="common">Pygmy chimpanzee</name>
    <name type="synonym">Bonobo</name>
    <dbReference type="NCBI Taxonomy" id="9597"/>
    <lineage>
        <taxon>Eukaryota</taxon>
        <taxon>Metazoa</taxon>
        <taxon>Chordata</taxon>
        <taxon>Craniata</taxon>
        <taxon>Vertebrata</taxon>
        <taxon>Euteleostomi</taxon>
        <taxon>Mammalia</taxon>
        <taxon>Eutheria</taxon>
        <taxon>Euarchontoglires</taxon>
        <taxon>Primates</taxon>
        <taxon>Haplorrhini</taxon>
        <taxon>Catarrhini</taxon>
        <taxon>Hominidae</taxon>
        <taxon>Pan</taxon>
    </lineage>
</organism>
<protein>
    <submittedName>
        <fullName evidence="8">Uncharacterized protein</fullName>
    </submittedName>
</protein>
<dbReference type="EMBL" id="AJFE02070647">
    <property type="status" value="NOT_ANNOTATED_CDS"/>
    <property type="molecule type" value="Genomic_DNA"/>
</dbReference>
<dbReference type="EMBL" id="AJFE02070640">
    <property type="status" value="NOT_ANNOTATED_CDS"/>
    <property type="molecule type" value="Genomic_DNA"/>
</dbReference>
<dbReference type="PROSITE" id="PS50088">
    <property type="entry name" value="ANK_REPEAT"/>
    <property type="match status" value="2"/>
</dbReference>
<evidence type="ECO:0000259" key="6">
    <source>
        <dbReference type="Pfam" id="PF12001"/>
    </source>
</evidence>
<evidence type="ECO:0000313" key="8">
    <source>
        <dbReference type="Ensembl" id="ENSPPAP00000021153.1"/>
    </source>
</evidence>
<evidence type="ECO:0000256" key="4">
    <source>
        <dbReference type="SAM" id="MobiDB-lite"/>
    </source>
</evidence>
<dbReference type="PROSITE" id="PS50297">
    <property type="entry name" value="ANK_REP_REGION"/>
    <property type="match status" value="2"/>
</dbReference>
<feature type="domain" description="DUF3496" evidence="6">
    <location>
        <begin position="892"/>
        <end position="989"/>
    </location>
</feature>
<dbReference type="EMBL" id="AJFE02070642">
    <property type="status" value="NOT_ANNOTATED_CDS"/>
    <property type="molecule type" value="Genomic_DNA"/>
</dbReference>
<dbReference type="Ensembl" id="ENSPPAT00000043953.1">
    <property type="protein sequence ID" value="ENSPPAP00000021153.1"/>
    <property type="gene ID" value="ENSPPAG00000033776.1"/>
</dbReference>
<feature type="repeat" description="ANK" evidence="2">
    <location>
        <begin position="166"/>
        <end position="198"/>
    </location>
</feature>
<sequence>MRKLFSFGRRLGQALLNSMDQEYAGRGYHIGDWELRKIHMVAIKGDAAEVERCLTRRFRDLDARDRKDRTLLHLACAHGHVEVVTLLLGRRCLIDICDRLNRTSLMKAVHCQEEACAIIFLEHGANPNIKDIYSNTALYYAVYNKGTSLAEKLLSHHANIKALNKEGNTPLLFAINSGRQHVVEFLLKNQANIHSVDNFRRTALMLAVQHSSSSIISLLLQQNINIFSQDMFGQMAEDYAVCCDLRRDAFLHVSFKLGENLQGTFCNFFSFGDVVLLYHQSGVQWHDLRSLQPPPPRFKQFSCLSLPKSWDNRHMQPHPDDSLYFKSFILTKHMDLSAEHDLKVASEEKQERLERSENKQPQDSQSYGKKKDVMYGNYMLKRDVAMLKQELYAIKNDSLRKEKEYIHEIKSITEINANFEKSVRLNEEMITKTIAQYSQELNDLKAENSRLNSKLEKEKHNKERLEAEVKSLHSSLATAINEYNEILERKDLELVLQRADDVYGQEKMGSDISQLTDKNELLTKQLSKARVKFSTLKAKLEKTLALESVQMDLKQAQHQIKEMKQMHPNEEAKESQSTGTQNSLEERICQQELENLLLEQQLEDAHKEGHNEEIVINIQGGCLENGKEDLLLEEKNMELMNEYNYFKEKLSVIVRQLQEELADHLKKFSMSESPLEGTSYCHINLDETRTSKKKLFQVESQPEEKHEELGKLFELISSLDYNVDQIRKKNHELEEEATGCKKCLETTINMLNVFGNEDFSCHGDLNTDQLKMDILSIILLMQFDDLMAEKEAVSSKCVNLAKDNEVLHQEKVQEKCRKLEKDKKMLEKEVLNLKTHMEKDMVELGKVQEYKSELDERAMQAIEKLEEIHLQEQAEFEKQLEQLNKDNTASLKKKELKVKDVECKFSKMKTAYEEVTTELEEYKEAFAVALKANNSISEKIMKSDKKIAVISTKLLMEKERMKYFLSTLPMRPDPEIPTSNPQTSNNCKNSLTEMEPDCVEQIITETKKRPPSVGRALILALGPSGVSDEDLGAPQFHSASPLDTPRTTRTTPSWPCHQAQSGSMITKTQVQRQPPCTVDQHNMEEARAAGSQLPCSPRWHLGLGKSFLKQKLETLMSLEEKVNVASEQPWQPAASSHPTCLSATTVLQMEPHRGNEQQAQEQGVHCLWGSSPCIRAPTALWASWVPRGRPQAIFRRTLFSSAEREWENKIDGFECFTKKIDNRLTCKQMMVMGFKKVHQKPSQERDPVMDLLVLSQGHQANIPDIIHIHKEALTKVTESRQHVAEGKTEVQRLMMSESQEQDFFGHCG</sequence>
<keyword evidence="9" id="KW-1185">Reference proteome</keyword>
<keyword evidence="2" id="KW-0040">ANK repeat</keyword>
<feature type="repeat" description="ANK" evidence="2">
    <location>
        <begin position="67"/>
        <end position="99"/>
    </location>
</feature>
<dbReference type="Proteomes" id="UP000240080">
    <property type="component" value="Chromosome 9"/>
</dbReference>
<evidence type="ECO:0000256" key="1">
    <source>
        <dbReference type="ARBA" id="ARBA00023054"/>
    </source>
</evidence>
<reference evidence="8" key="3">
    <citation type="submission" date="2025-09" db="UniProtKB">
        <authorList>
            <consortium name="Ensembl"/>
        </authorList>
    </citation>
    <scope>IDENTIFICATION</scope>
</reference>
<feature type="compositionally biased region" description="Basic and acidic residues" evidence="4">
    <location>
        <begin position="346"/>
        <end position="360"/>
    </location>
</feature>
<evidence type="ECO:0000256" key="2">
    <source>
        <dbReference type="PROSITE-ProRule" id="PRU00023"/>
    </source>
</evidence>